<name>D4XEU8_9BURK</name>
<dbReference type="AlphaFoldDB" id="D4XEU8"/>
<dbReference type="InterPro" id="IPR010985">
    <property type="entry name" value="Ribbon_hlx_hlx"/>
</dbReference>
<gene>
    <name evidence="1" type="ORF">HMPREF0004_3995</name>
</gene>
<evidence type="ECO:0008006" key="3">
    <source>
        <dbReference type="Google" id="ProtNLM"/>
    </source>
</evidence>
<dbReference type="GO" id="GO:0006355">
    <property type="term" value="P:regulation of DNA-templated transcription"/>
    <property type="evidence" value="ECO:0007669"/>
    <property type="project" value="InterPro"/>
</dbReference>
<proteinExistence type="predicted"/>
<evidence type="ECO:0000313" key="1">
    <source>
        <dbReference type="EMBL" id="EFF74625.1"/>
    </source>
</evidence>
<comment type="caution">
    <text evidence="1">The sequence shown here is derived from an EMBL/GenBank/DDBJ whole genome shotgun (WGS) entry which is preliminary data.</text>
</comment>
<evidence type="ECO:0000313" key="2">
    <source>
        <dbReference type="Proteomes" id="UP000004510"/>
    </source>
</evidence>
<sequence>MKRLKDETLSIRTSSDIKRLLRAAADREHRSIASMIEVLVLAYAETHGLTVTEDPREHNQKDKS</sequence>
<reference evidence="2" key="1">
    <citation type="submission" date="2010-03" db="EMBL/GenBank/DDBJ databases">
        <title>Complete sequence of Mobiluncus curtisii ATCC 43063.</title>
        <authorList>
            <person name="Muzny D."/>
            <person name="Qin X."/>
            <person name="Deng J."/>
            <person name="Jiang H."/>
            <person name="Liu Y."/>
            <person name="Qu J."/>
            <person name="Song X.-Z."/>
            <person name="Zhang L."/>
            <person name="Thornton R."/>
            <person name="Coyle M."/>
            <person name="Francisco L."/>
            <person name="Jackson L."/>
            <person name="Javaid M."/>
            <person name="Korchina V."/>
            <person name="Kovar C."/>
            <person name="Mata R."/>
            <person name="Mathew T."/>
            <person name="Ngo R."/>
            <person name="Nguyen L."/>
            <person name="Nguyen N."/>
            <person name="Okwuonu G."/>
            <person name="Ongeri F."/>
            <person name="Pham C."/>
            <person name="Simmons D."/>
            <person name="Wilczek-Boney K."/>
            <person name="Hale W."/>
            <person name="Jakkamsetti A."/>
            <person name="Pham P."/>
            <person name="Ruth R."/>
            <person name="San Lucas F."/>
            <person name="Warren J."/>
            <person name="Zhang J."/>
            <person name="Zhao Z."/>
            <person name="Zhou C."/>
            <person name="Zhu D."/>
            <person name="Lee S."/>
            <person name="Bess C."/>
            <person name="Blankenburg K."/>
            <person name="Forbes L."/>
            <person name="Fu Q."/>
            <person name="Gubbala S."/>
            <person name="Hirani K."/>
            <person name="Jayaseelan J.C."/>
            <person name="Lara F."/>
            <person name="Munidasa M."/>
            <person name="Palculict T."/>
            <person name="Patil S."/>
            <person name="Pu L.-L."/>
            <person name="Saada N."/>
            <person name="Tang L."/>
            <person name="Weissenberger G."/>
            <person name="Zhu Y."/>
            <person name="Hemphill L."/>
            <person name="Shang Y."/>
            <person name="Youmans B."/>
            <person name="Ayvaz T."/>
            <person name="Ross M."/>
            <person name="Santibanez J."/>
            <person name="Aqrawi P."/>
            <person name="Gross S."/>
            <person name="Joshi V."/>
            <person name="Fowler G."/>
            <person name="Nazareth L."/>
            <person name="Reid J."/>
            <person name="Worley K."/>
            <person name="Petrosino J."/>
            <person name="Highlander S."/>
            <person name="Gibbs R."/>
            <person name="Gibbs R."/>
        </authorList>
    </citation>
    <scope>NUCLEOTIDE SEQUENCE [LARGE SCALE GENOMIC DNA]</scope>
    <source>
        <strain evidence="2">ATCC 43553</strain>
    </source>
</reference>
<dbReference type="EMBL" id="ADMS01000094">
    <property type="protein sequence ID" value="EFF74625.1"/>
    <property type="molecule type" value="Genomic_DNA"/>
</dbReference>
<dbReference type="eggNOG" id="ENOG5033A27">
    <property type="taxonomic scope" value="Bacteria"/>
</dbReference>
<protein>
    <recommendedName>
        <fullName evidence="3">Ribbon-helix-helix protein CopG domain-containing protein</fullName>
    </recommendedName>
</protein>
<accession>D4XEU8</accession>
<dbReference type="SUPFAM" id="SSF47598">
    <property type="entry name" value="Ribbon-helix-helix"/>
    <property type="match status" value="1"/>
</dbReference>
<dbReference type="HOGENOM" id="CLU_191178_1_0_4"/>
<dbReference type="Proteomes" id="UP000004510">
    <property type="component" value="Unassembled WGS sequence"/>
</dbReference>
<organism evidence="1 2">
    <name type="scientific">Achromobacter piechaudii ATCC 43553</name>
    <dbReference type="NCBI Taxonomy" id="742159"/>
    <lineage>
        <taxon>Bacteria</taxon>
        <taxon>Pseudomonadati</taxon>
        <taxon>Pseudomonadota</taxon>
        <taxon>Betaproteobacteria</taxon>
        <taxon>Burkholderiales</taxon>
        <taxon>Alcaligenaceae</taxon>
        <taxon>Achromobacter</taxon>
    </lineage>
</organism>